<organism evidence="1 2">
    <name type="scientific">Colocasia esculenta</name>
    <name type="common">Wild taro</name>
    <name type="synonym">Arum esculentum</name>
    <dbReference type="NCBI Taxonomy" id="4460"/>
    <lineage>
        <taxon>Eukaryota</taxon>
        <taxon>Viridiplantae</taxon>
        <taxon>Streptophyta</taxon>
        <taxon>Embryophyta</taxon>
        <taxon>Tracheophyta</taxon>
        <taxon>Spermatophyta</taxon>
        <taxon>Magnoliopsida</taxon>
        <taxon>Liliopsida</taxon>
        <taxon>Araceae</taxon>
        <taxon>Aroideae</taxon>
        <taxon>Colocasieae</taxon>
        <taxon>Colocasia</taxon>
    </lineage>
</organism>
<keyword evidence="2" id="KW-1185">Reference proteome</keyword>
<dbReference type="AlphaFoldDB" id="A0A843VZU1"/>
<protein>
    <submittedName>
        <fullName evidence="1">Uncharacterized protein</fullName>
    </submittedName>
</protein>
<accession>A0A843VZU1</accession>
<evidence type="ECO:0000313" key="2">
    <source>
        <dbReference type="Proteomes" id="UP000652761"/>
    </source>
</evidence>
<sequence>MLCHWLWLVYSDSLVEVLPVGVCLGSGTVVVVDLWWCLVVVDTAEHWVHEIERVFTTMRSPTADRVVLAAYQLRGFALEW</sequence>
<reference evidence="1" key="1">
    <citation type="submission" date="2017-07" db="EMBL/GenBank/DDBJ databases">
        <title>Taro Niue Genome Assembly and Annotation.</title>
        <authorList>
            <person name="Atibalentja N."/>
            <person name="Keating K."/>
            <person name="Fields C.J."/>
        </authorList>
    </citation>
    <scope>NUCLEOTIDE SEQUENCE</scope>
    <source>
        <strain evidence="1">Niue_2</strain>
        <tissue evidence="1">Leaf</tissue>
    </source>
</reference>
<comment type="caution">
    <text evidence="1">The sequence shown here is derived from an EMBL/GenBank/DDBJ whole genome shotgun (WGS) entry which is preliminary data.</text>
</comment>
<proteinExistence type="predicted"/>
<name>A0A843VZU1_COLES</name>
<dbReference type="OrthoDB" id="7992326at2759"/>
<dbReference type="Proteomes" id="UP000652761">
    <property type="component" value="Unassembled WGS sequence"/>
</dbReference>
<dbReference type="EMBL" id="NMUH01002854">
    <property type="protein sequence ID" value="MQM02439.1"/>
    <property type="molecule type" value="Genomic_DNA"/>
</dbReference>
<evidence type="ECO:0000313" key="1">
    <source>
        <dbReference type="EMBL" id="MQM02439.1"/>
    </source>
</evidence>
<gene>
    <name evidence="1" type="ORF">Taro_035206</name>
</gene>